<sequence length="92" mass="10478">MLLVSRQTQRDSQFTLGRVREQFVIRTSNEPSKPNTSENQCVLKGYPRLGWEFDWVPHVNNGTQLNSEPNQGTRIESPKAIQKTPAFPSIGH</sequence>
<proteinExistence type="predicted"/>
<evidence type="ECO:0000313" key="3">
    <source>
        <dbReference type="Proteomes" id="UP000499080"/>
    </source>
</evidence>
<dbReference type="Proteomes" id="UP000499080">
    <property type="component" value="Unassembled WGS sequence"/>
</dbReference>
<reference evidence="2 3" key="1">
    <citation type="journal article" date="2019" name="Sci. Rep.">
        <title>Orb-weaving spider Araneus ventricosus genome elucidates the spidroin gene catalogue.</title>
        <authorList>
            <person name="Kono N."/>
            <person name="Nakamura H."/>
            <person name="Ohtoshi R."/>
            <person name="Moran D.A.P."/>
            <person name="Shinohara A."/>
            <person name="Yoshida Y."/>
            <person name="Fujiwara M."/>
            <person name="Mori M."/>
            <person name="Tomita M."/>
            <person name="Arakawa K."/>
        </authorList>
    </citation>
    <scope>NUCLEOTIDE SEQUENCE [LARGE SCALE GENOMIC DNA]</scope>
</reference>
<accession>A0A4Y2VLE0</accession>
<organism evidence="2 3">
    <name type="scientific">Araneus ventricosus</name>
    <name type="common">Orbweaver spider</name>
    <name type="synonym">Epeira ventricosa</name>
    <dbReference type="NCBI Taxonomy" id="182803"/>
    <lineage>
        <taxon>Eukaryota</taxon>
        <taxon>Metazoa</taxon>
        <taxon>Ecdysozoa</taxon>
        <taxon>Arthropoda</taxon>
        <taxon>Chelicerata</taxon>
        <taxon>Arachnida</taxon>
        <taxon>Araneae</taxon>
        <taxon>Araneomorphae</taxon>
        <taxon>Entelegynae</taxon>
        <taxon>Araneoidea</taxon>
        <taxon>Araneidae</taxon>
        <taxon>Araneus</taxon>
    </lineage>
</organism>
<name>A0A4Y2VLE0_ARAVE</name>
<feature type="region of interest" description="Disordered" evidence="1">
    <location>
        <begin position="62"/>
        <end position="92"/>
    </location>
</feature>
<dbReference type="AlphaFoldDB" id="A0A4Y2VLE0"/>
<dbReference type="EMBL" id="BGPR01047996">
    <property type="protein sequence ID" value="GBO25006.1"/>
    <property type="molecule type" value="Genomic_DNA"/>
</dbReference>
<gene>
    <name evidence="2" type="ORF">AVEN_124975_1</name>
</gene>
<feature type="compositionally biased region" description="Polar residues" evidence="1">
    <location>
        <begin position="62"/>
        <end position="74"/>
    </location>
</feature>
<comment type="caution">
    <text evidence="2">The sequence shown here is derived from an EMBL/GenBank/DDBJ whole genome shotgun (WGS) entry which is preliminary data.</text>
</comment>
<keyword evidence="3" id="KW-1185">Reference proteome</keyword>
<evidence type="ECO:0000313" key="2">
    <source>
        <dbReference type="EMBL" id="GBO25006.1"/>
    </source>
</evidence>
<protein>
    <submittedName>
        <fullName evidence="2">Uncharacterized protein</fullName>
    </submittedName>
</protein>
<evidence type="ECO:0000256" key="1">
    <source>
        <dbReference type="SAM" id="MobiDB-lite"/>
    </source>
</evidence>